<dbReference type="OrthoDB" id="2126698at2759"/>
<feature type="transmembrane region" description="Helical" evidence="7">
    <location>
        <begin position="307"/>
        <end position="332"/>
    </location>
</feature>
<dbReference type="GO" id="GO:0015297">
    <property type="term" value="F:antiporter activity"/>
    <property type="evidence" value="ECO:0007669"/>
    <property type="project" value="InterPro"/>
</dbReference>
<dbReference type="GO" id="GO:1990961">
    <property type="term" value="P:xenobiotic detoxification by transmembrane export across the plasma membrane"/>
    <property type="evidence" value="ECO:0007669"/>
    <property type="project" value="InterPro"/>
</dbReference>
<feature type="region of interest" description="Disordered" evidence="6">
    <location>
        <begin position="24"/>
        <end position="115"/>
    </location>
</feature>
<evidence type="ECO:0000256" key="2">
    <source>
        <dbReference type="ARBA" id="ARBA00010199"/>
    </source>
</evidence>
<evidence type="ECO:0000256" key="1">
    <source>
        <dbReference type="ARBA" id="ARBA00004141"/>
    </source>
</evidence>
<evidence type="ECO:0000313" key="9">
    <source>
        <dbReference type="Proteomes" id="UP000054270"/>
    </source>
</evidence>
<sequence>MSSTYVHYLGPSSLPSDYAIVSRANAHQLEEEDESDGRSTPTVGGSRRASVSEQIPHRRQKPTIGKYPFEEPTLSPTITPSTSNGLPSENTPLLSNPPIPRIEESLDRDPSSDSESKGSMFWEELVILSKYALPVFGTHVLEYSLVIVSVITIGHISTTALAAISLGSMTASVSGFSIIQGFASALDTMLPSAWTSPQPQLVGLWAQRMTVVMAATLIPTLMIWFNAESILILLKQDPEVAHLASIYLRWVSLGLPAYAFNCISRRYFQSQGLFAVPTRIVVIVAPINAFINYLLVWGPAPIRLGFIGAPIATAFSFNLISLLSVLYGVFYTPRTAWYPPSRRMFTSLGVLVNLGLSGVGQTASEWWAWELVALAASLLGPTALATQSVLLVSSSTTYQAPFALSVAAAVRIGNLLGERKAKRAGVSANTALMMAFVIACIPSTIFLVFRHKWAYIFNNDPEVVTLVASIMPLLSLFQVFDSMSGVTGGILRARGKQFVGAILNLSAYYIFGIPLGMYLAFRQGLGLHGLWLGLTFSLVYSALIGTWICVRTDWDREVAKVALRVKNEDKARATEERERLLREGHA</sequence>
<accession>A0A0D2KVW2</accession>
<comment type="subcellular location">
    <subcellularLocation>
        <location evidence="1">Membrane</location>
        <topology evidence="1">Multi-pass membrane protein</topology>
    </subcellularLocation>
</comment>
<feature type="compositionally biased region" description="Polar residues" evidence="6">
    <location>
        <begin position="84"/>
        <end position="94"/>
    </location>
</feature>
<feature type="transmembrane region" description="Helical" evidence="7">
    <location>
        <begin position="431"/>
        <end position="451"/>
    </location>
</feature>
<dbReference type="NCBIfam" id="TIGR00797">
    <property type="entry name" value="matE"/>
    <property type="match status" value="1"/>
</dbReference>
<dbReference type="CDD" id="cd13132">
    <property type="entry name" value="MATE_eukaryotic"/>
    <property type="match status" value="1"/>
</dbReference>
<evidence type="ECO:0000256" key="3">
    <source>
        <dbReference type="ARBA" id="ARBA00022692"/>
    </source>
</evidence>
<reference evidence="9" key="1">
    <citation type="submission" date="2014-04" db="EMBL/GenBank/DDBJ databases">
        <title>Evolutionary Origins and Diversification of the Mycorrhizal Mutualists.</title>
        <authorList>
            <consortium name="DOE Joint Genome Institute"/>
            <consortium name="Mycorrhizal Genomics Consortium"/>
            <person name="Kohler A."/>
            <person name="Kuo A."/>
            <person name="Nagy L.G."/>
            <person name="Floudas D."/>
            <person name="Copeland A."/>
            <person name="Barry K.W."/>
            <person name="Cichocki N."/>
            <person name="Veneault-Fourrey C."/>
            <person name="LaButti K."/>
            <person name="Lindquist E.A."/>
            <person name="Lipzen A."/>
            <person name="Lundell T."/>
            <person name="Morin E."/>
            <person name="Murat C."/>
            <person name="Riley R."/>
            <person name="Ohm R."/>
            <person name="Sun H."/>
            <person name="Tunlid A."/>
            <person name="Henrissat B."/>
            <person name="Grigoriev I.V."/>
            <person name="Hibbett D.S."/>
            <person name="Martin F."/>
        </authorList>
    </citation>
    <scope>NUCLEOTIDE SEQUENCE [LARGE SCALE GENOMIC DNA]</scope>
    <source>
        <strain evidence="9">FD-334 SS-4</strain>
    </source>
</reference>
<feature type="transmembrane region" description="Helical" evidence="7">
    <location>
        <begin position="501"/>
        <end position="521"/>
    </location>
</feature>
<evidence type="ECO:0000256" key="7">
    <source>
        <dbReference type="SAM" id="Phobius"/>
    </source>
</evidence>
<keyword evidence="9" id="KW-1185">Reference proteome</keyword>
<dbReference type="InterPro" id="IPR002528">
    <property type="entry name" value="MATE_fam"/>
</dbReference>
<proteinExistence type="inferred from homology"/>
<dbReference type="Proteomes" id="UP000054270">
    <property type="component" value="Unassembled WGS sequence"/>
</dbReference>
<feature type="transmembrane region" description="Helical" evidence="7">
    <location>
        <begin position="211"/>
        <end position="234"/>
    </location>
</feature>
<evidence type="ECO:0000256" key="4">
    <source>
        <dbReference type="ARBA" id="ARBA00022989"/>
    </source>
</evidence>
<feature type="transmembrane region" description="Helical" evidence="7">
    <location>
        <begin position="272"/>
        <end position="295"/>
    </location>
</feature>
<keyword evidence="3 7" id="KW-0812">Transmembrane</keyword>
<name>A0A0D2KVW2_HYPSF</name>
<keyword evidence="5 7" id="KW-0472">Membrane</keyword>
<feature type="transmembrane region" description="Helical" evidence="7">
    <location>
        <begin position="140"/>
        <end position="164"/>
    </location>
</feature>
<comment type="similarity">
    <text evidence="2">Belongs to the multi antimicrobial extrusion (MATE) (TC 2.A.66.1) family.</text>
</comment>
<evidence type="ECO:0000256" key="6">
    <source>
        <dbReference type="SAM" id="MobiDB-lite"/>
    </source>
</evidence>
<feature type="compositionally biased region" description="Basic and acidic residues" evidence="6">
    <location>
        <begin position="101"/>
        <end position="115"/>
    </location>
</feature>
<dbReference type="PANTHER" id="PTHR11206">
    <property type="entry name" value="MULTIDRUG RESISTANCE PROTEIN"/>
    <property type="match status" value="1"/>
</dbReference>
<gene>
    <name evidence="8" type="ORF">HYPSUDRAFT_218029</name>
</gene>
<feature type="transmembrane region" description="Helical" evidence="7">
    <location>
        <begin position="170"/>
        <end position="190"/>
    </location>
</feature>
<dbReference type="GO" id="GO:0016020">
    <property type="term" value="C:membrane"/>
    <property type="evidence" value="ECO:0007669"/>
    <property type="project" value="UniProtKB-SubCell"/>
</dbReference>
<dbReference type="STRING" id="945553.A0A0D2KVW2"/>
<feature type="compositionally biased region" description="Polar residues" evidence="6">
    <location>
        <begin position="38"/>
        <end position="53"/>
    </location>
</feature>
<evidence type="ECO:0008006" key="10">
    <source>
        <dbReference type="Google" id="ProtNLM"/>
    </source>
</evidence>
<dbReference type="Pfam" id="PF01554">
    <property type="entry name" value="MatE"/>
    <property type="match status" value="2"/>
</dbReference>
<evidence type="ECO:0000313" key="8">
    <source>
        <dbReference type="EMBL" id="KJA18792.1"/>
    </source>
</evidence>
<feature type="transmembrane region" description="Helical" evidence="7">
    <location>
        <begin position="344"/>
        <end position="369"/>
    </location>
</feature>
<feature type="transmembrane region" description="Helical" evidence="7">
    <location>
        <begin position="527"/>
        <end position="550"/>
    </location>
</feature>
<dbReference type="InterPro" id="IPR045069">
    <property type="entry name" value="MATE_euk"/>
</dbReference>
<keyword evidence="4 7" id="KW-1133">Transmembrane helix</keyword>
<evidence type="ECO:0000256" key="5">
    <source>
        <dbReference type="ARBA" id="ARBA00023136"/>
    </source>
</evidence>
<organism evidence="8 9">
    <name type="scientific">Hypholoma sublateritium (strain FD-334 SS-4)</name>
    <dbReference type="NCBI Taxonomy" id="945553"/>
    <lineage>
        <taxon>Eukaryota</taxon>
        <taxon>Fungi</taxon>
        <taxon>Dikarya</taxon>
        <taxon>Basidiomycota</taxon>
        <taxon>Agaricomycotina</taxon>
        <taxon>Agaricomycetes</taxon>
        <taxon>Agaricomycetidae</taxon>
        <taxon>Agaricales</taxon>
        <taxon>Agaricineae</taxon>
        <taxon>Strophariaceae</taxon>
        <taxon>Hypholoma</taxon>
    </lineage>
</organism>
<protein>
    <recommendedName>
        <fullName evidence="10">MATE efflux family protein</fullName>
    </recommendedName>
</protein>
<feature type="transmembrane region" description="Helical" evidence="7">
    <location>
        <begin position="463"/>
        <end position="480"/>
    </location>
</feature>
<feature type="compositionally biased region" description="Low complexity" evidence="6">
    <location>
        <begin position="72"/>
        <end position="83"/>
    </location>
</feature>
<dbReference type="GO" id="GO:0042910">
    <property type="term" value="F:xenobiotic transmembrane transporter activity"/>
    <property type="evidence" value="ECO:0007669"/>
    <property type="project" value="InterPro"/>
</dbReference>
<dbReference type="EMBL" id="KN817585">
    <property type="protein sequence ID" value="KJA18792.1"/>
    <property type="molecule type" value="Genomic_DNA"/>
</dbReference>
<dbReference type="OMA" id="AAWFELF"/>
<dbReference type="AlphaFoldDB" id="A0A0D2KVW2"/>